<evidence type="ECO:0000313" key="5">
    <source>
        <dbReference type="EMBL" id="SFJ56069.1"/>
    </source>
</evidence>
<keyword evidence="3 5" id="KW-0238">DNA-binding</keyword>
<dbReference type="AlphaFoldDB" id="A0A1I3SEK1"/>
<sequence length="101" mass="11100">MAVENAEIHVEKADLIKRLKAEMGYSEEEAERVVDAMMESITESLSKGDKINLPGIGTMAVVERASRKGEDPHPGKDIKFSPGKRLKDALTSLDFITKGLE</sequence>
<dbReference type="GO" id="GO:0030261">
    <property type="term" value="P:chromosome condensation"/>
    <property type="evidence" value="ECO:0007669"/>
    <property type="project" value="UniProtKB-KW"/>
</dbReference>
<evidence type="ECO:0000313" key="6">
    <source>
        <dbReference type="Proteomes" id="UP000198635"/>
    </source>
</evidence>
<keyword evidence="2" id="KW-0226">DNA condensation</keyword>
<dbReference type="OrthoDB" id="9799835at2"/>
<comment type="similarity">
    <text evidence="1 4">Belongs to the bacterial histone-like protein family.</text>
</comment>
<dbReference type="PANTHER" id="PTHR33175:SF3">
    <property type="entry name" value="DNA-BINDING PROTEIN HU-BETA"/>
    <property type="match status" value="1"/>
</dbReference>
<evidence type="ECO:0000256" key="3">
    <source>
        <dbReference type="ARBA" id="ARBA00023125"/>
    </source>
</evidence>
<dbReference type="EMBL" id="FORX01000004">
    <property type="protein sequence ID" value="SFJ56069.1"/>
    <property type="molecule type" value="Genomic_DNA"/>
</dbReference>
<name>A0A1I3SEK1_9BACT</name>
<dbReference type="GO" id="GO:0030527">
    <property type="term" value="F:structural constituent of chromatin"/>
    <property type="evidence" value="ECO:0007669"/>
    <property type="project" value="InterPro"/>
</dbReference>
<dbReference type="InterPro" id="IPR010992">
    <property type="entry name" value="IHF-like_DNA-bd_dom_sf"/>
</dbReference>
<dbReference type="PANTHER" id="PTHR33175">
    <property type="entry name" value="DNA-BINDING PROTEIN HU"/>
    <property type="match status" value="1"/>
</dbReference>
<evidence type="ECO:0000256" key="2">
    <source>
        <dbReference type="ARBA" id="ARBA00023067"/>
    </source>
</evidence>
<dbReference type="Gene3D" id="4.10.520.10">
    <property type="entry name" value="IHF-like DNA-binding proteins"/>
    <property type="match status" value="1"/>
</dbReference>
<reference evidence="6" key="1">
    <citation type="submission" date="2016-10" db="EMBL/GenBank/DDBJ databases">
        <authorList>
            <person name="Varghese N."/>
            <person name="Submissions S."/>
        </authorList>
    </citation>
    <scope>NUCLEOTIDE SEQUENCE [LARGE SCALE GENOMIC DNA]</scope>
    <source>
        <strain evidence="6">DSM 5918</strain>
    </source>
</reference>
<dbReference type="SUPFAM" id="SSF47729">
    <property type="entry name" value="IHF-like DNA-binding proteins"/>
    <property type="match status" value="1"/>
</dbReference>
<dbReference type="SMART" id="SM00411">
    <property type="entry name" value="BHL"/>
    <property type="match status" value="1"/>
</dbReference>
<dbReference type="InterPro" id="IPR000119">
    <property type="entry name" value="Hist_DNA-bd"/>
</dbReference>
<keyword evidence="6" id="KW-1185">Reference proteome</keyword>
<evidence type="ECO:0000256" key="4">
    <source>
        <dbReference type="RuleBase" id="RU003939"/>
    </source>
</evidence>
<organism evidence="5 6">
    <name type="scientific">Desulfomicrobium apsheronum</name>
    <dbReference type="NCBI Taxonomy" id="52560"/>
    <lineage>
        <taxon>Bacteria</taxon>
        <taxon>Pseudomonadati</taxon>
        <taxon>Thermodesulfobacteriota</taxon>
        <taxon>Desulfovibrionia</taxon>
        <taxon>Desulfovibrionales</taxon>
        <taxon>Desulfomicrobiaceae</taxon>
        <taxon>Desulfomicrobium</taxon>
    </lineage>
</organism>
<evidence type="ECO:0000256" key="1">
    <source>
        <dbReference type="ARBA" id="ARBA00010529"/>
    </source>
</evidence>
<dbReference type="Proteomes" id="UP000198635">
    <property type="component" value="Unassembled WGS sequence"/>
</dbReference>
<proteinExistence type="inferred from homology"/>
<dbReference type="Pfam" id="PF00216">
    <property type="entry name" value="Bac_DNA_binding"/>
    <property type="match status" value="1"/>
</dbReference>
<dbReference type="RefSeq" id="WP_092373216.1">
    <property type="nucleotide sequence ID" value="NZ_FORX01000004.1"/>
</dbReference>
<dbReference type="CDD" id="cd13831">
    <property type="entry name" value="HU"/>
    <property type="match status" value="1"/>
</dbReference>
<protein>
    <submittedName>
        <fullName evidence="5">DNA-binding protein HU-beta</fullName>
    </submittedName>
</protein>
<dbReference type="GO" id="GO:0003677">
    <property type="term" value="F:DNA binding"/>
    <property type="evidence" value="ECO:0007669"/>
    <property type="project" value="UniProtKB-KW"/>
</dbReference>
<gene>
    <name evidence="5" type="ORF">SAMN04488082_104100</name>
</gene>
<accession>A0A1I3SEK1</accession>
<dbReference type="STRING" id="52560.SAMN04488082_104100"/>